<sequence length="178" mass="19992">MIMTTNSRDLYQAFGKLMQNRYFMMAVVHQHDFMGHGGPSGSRGQLRLLQLLMDSPAGLTNAEIAEILDIRPSSVSATINRLEEAGLVERIPSETDKRAVIVRLSDKGRQMTDSRDQGIDMLTDKLFGCLTADEQAELQRLLDKLSENASDIDWQAMRKMGHESGWPNHHGGFGGRWF</sequence>
<protein>
    <submittedName>
        <fullName evidence="5">Transcription regulator</fullName>
    </submittedName>
</protein>
<feature type="domain" description="HTH marR-type" evidence="4">
    <location>
        <begin position="3"/>
        <end position="147"/>
    </location>
</feature>
<dbReference type="CDD" id="cd00090">
    <property type="entry name" value="HTH_ARSR"/>
    <property type="match status" value="1"/>
</dbReference>
<evidence type="ECO:0000313" key="5">
    <source>
        <dbReference type="EMBL" id="KRO28322.1"/>
    </source>
</evidence>
<dbReference type="Pfam" id="PF12802">
    <property type="entry name" value="MarR_2"/>
    <property type="match status" value="1"/>
</dbReference>
<keyword evidence="3" id="KW-0804">Transcription</keyword>
<evidence type="ECO:0000256" key="1">
    <source>
        <dbReference type="ARBA" id="ARBA00023015"/>
    </source>
</evidence>
<organism evidence="5 6">
    <name type="scientific">Lactiplantibacillus fabifermentans DSM 21115</name>
    <dbReference type="NCBI Taxonomy" id="1413187"/>
    <lineage>
        <taxon>Bacteria</taxon>
        <taxon>Bacillati</taxon>
        <taxon>Bacillota</taxon>
        <taxon>Bacilli</taxon>
        <taxon>Lactobacillales</taxon>
        <taxon>Lactobacillaceae</taxon>
        <taxon>Lactiplantibacillus</taxon>
    </lineage>
</organism>
<dbReference type="InterPro" id="IPR036388">
    <property type="entry name" value="WH-like_DNA-bd_sf"/>
</dbReference>
<dbReference type="Proteomes" id="UP000050920">
    <property type="component" value="Unassembled WGS sequence"/>
</dbReference>
<dbReference type="GO" id="GO:0003700">
    <property type="term" value="F:DNA-binding transcription factor activity"/>
    <property type="evidence" value="ECO:0007669"/>
    <property type="project" value="InterPro"/>
</dbReference>
<dbReference type="AlphaFoldDB" id="A0A0R2NU10"/>
<evidence type="ECO:0000259" key="4">
    <source>
        <dbReference type="PROSITE" id="PS50995"/>
    </source>
</evidence>
<comment type="caution">
    <text evidence="5">The sequence shown here is derived from an EMBL/GenBank/DDBJ whole genome shotgun (WGS) entry which is preliminary data.</text>
</comment>
<evidence type="ECO:0000256" key="3">
    <source>
        <dbReference type="ARBA" id="ARBA00023163"/>
    </source>
</evidence>
<dbReference type="InterPro" id="IPR023187">
    <property type="entry name" value="Tscrpt_reg_MarR-type_CS"/>
</dbReference>
<dbReference type="PRINTS" id="PR00598">
    <property type="entry name" value="HTHMARR"/>
</dbReference>
<gene>
    <name evidence="5" type="ORF">DY78_GL002449</name>
</gene>
<dbReference type="GO" id="GO:0003677">
    <property type="term" value="F:DNA binding"/>
    <property type="evidence" value="ECO:0007669"/>
    <property type="project" value="UniProtKB-KW"/>
</dbReference>
<dbReference type="Gene3D" id="1.10.10.10">
    <property type="entry name" value="Winged helix-like DNA-binding domain superfamily/Winged helix DNA-binding domain"/>
    <property type="match status" value="1"/>
</dbReference>
<dbReference type="SUPFAM" id="SSF46785">
    <property type="entry name" value="Winged helix' DNA-binding domain"/>
    <property type="match status" value="1"/>
</dbReference>
<keyword evidence="6" id="KW-1185">Reference proteome</keyword>
<accession>A0A0R2NU10</accession>
<proteinExistence type="predicted"/>
<dbReference type="PANTHER" id="PTHR33164">
    <property type="entry name" value="TRANSCRIPTIONAL REGULATOR, MARR FAMILY"/>
    <property type="match status" value="1"/>
</dbReference>
<dbReference type="PANTHER" id="PTHR33164:SF43">
    <property type="entry name" value="HTH-TYPE TRANSCRIPTIONAL REPRESSOR YETL"/>
    <property type="match status" value="1"/>
</dbReference>
<dbReference type="InterPro" id="IPR000835">
    <property type="entry name" value="HTH_MarR-typ"/>
</dbReference>
<name>A0A0R2NU10_9LACO</name>
<keyword evidence="2" id="KW-0238">DNA-binding</keyword>
<dbReference type="GO" id="GO:0006950">
    <property type="term" value="P:response to stress"/>
    <property type="evidence" value="ECO:0007669"/>
    <property type="project" value="TreeGrafter"/>
</dbReference>
<dbReference type="InterPro" id="IPR039422">
    <property type="entry name" value="MarR/SlyA-like"/>
</dbReference>
<keyword evidence="1" id="KW-0805">Transcription regulation</keyword>
<dbReference type="PROSITE" id="PS01117">
    <property type="entry name" value="HTH_MARR_1"/>
    <property type="match status" value="1"/>
</dbReference>
<dbReference type="PROSITE" id="PS50995">
    <property type="entry name" value="HTH_MARR_2"/>
    <property type="match status" value="1"/>
</dbReference>
<dbReference type="SMART" id="SM00347">
    <property type="entry name" value="HTH_MARR"/>
    <property type="match status" value="1"/>
</dbReference>
<reference evidence="5 6" key="1">
    <citation type="journal article" date="2015" name="Genome Announc.">
        <title>Expanding the biotechnology potential of lactobacilli through comparative genomics of 213 strains and associated genera.</title>
        <authorList>
            <person name="Sun Z."/>
            <person name="Harris H.M."/>
            <person name="McCann A."/>
            <person name="Guo C."/>
            <person name="Argimon S."/>
            <person name="Zhang W."/>
            <person name="Yang X."/>
            <person name="Jeffery I.B."/>
            <person name="Cooney J.C."/>
            <person name="Kagawa T.F."/>
            <person name="Liu W."/>
            <person name="Song Y."/>
            <person name="Salvetti E."/>
            <person name="Wrobel A."/>
            <person name="Rasinkangas P."/>
            <person name="Parkhill J."/>
            <person name="Rea M.C."/>
            <person name="O'Sullivan O."/>
            <person name="Ritari J."/>
            <person name="Douillard F.P."/>
            <person name="Paul Ross R."/>
            <person name="Yang R."/>
            <person name="Briner A.E."/>
            <person name="Felis G.E."/>
            <person name="de Vos W.M."/>
            <person name="Barrangou R."/>
            <person name="Klaenhammer T.R."/>
            <person name="Caufield P.W."/>
            <person name="Cui Y."/>
            <person name="Zhang H."/>
            <person name="O'Toole P.W."/>
        </authorList>
    </citation>
    <scope>NUCLEOTIDE SEQUENCE [LARGE SCALE GENOMIC DNA]</scope>
    <source>
        <strain evidence="5 6">DSM 21115</strain>
    </source>
</reference>
<dbReference type="InterPro" id="IPR011991">
    <property type="entry name" value="ArsR-like_HTH"/>
</dbReference>
<dbReference type="EMBL" id="AYGX02000046">
    <property type="protein sequence ID" value="KRO28322.1"/>
    <property type="molecule type" value="Genomic_DNA"/>
</dbReference>
<dbReference type="InterPro" id="IPR036390">
    <property type="entry name" value="WH_DNA-bd_sf"/>
</dbReference>
<evidence type="ECO:0000313" key="6">
    <source>
        <dbReference type="Proteomes" id="UP000050920"/>
    </source>
</evidence>
<evidence type="ECO:0000256" key="2">
    <source>
        <dbReference type="ARBA" id="ARBA00023125"/>
    </source>
</evidence>